<dbReference type="SUPFAM" id="SSF50729">
    <property type="entry name" value="PH domain-like"/>
    <property type="match status" value="1"/>
</dbReference>
<accession>A0A091DTP0</accession>
<feature type="compositionally biased region" description="Acidic residues" evidence="9">
    <location>
        <begin position="283"/>
        <end position="299"/>
    </location>
</feature>
<dbReference type="Pfam" id="PF09128">
    <property type="entry name" value="RGS-like"/>
    <property type="match status" value="1"/>
</dbReference>
<dbReference type="GO" id="GO:0005737">
    <property type="term" value="C:cytoplasm"/>
    <property type="evidence" value="ECO:0007669"/>
    <property type="project" value="UniProtKB-SubCell"/>
</dbReference>
<dbReference type="InterPro" id="IPR015212">
    <property type="entry name" value="RGS-like_dom"/>
</dbReference>
<keyword evidence="5" id="KW-0597">Phosphoprotein</keyword>
<dbReference type="Proteomes" id="UP000028990">
    <property type="component" value="Unassembled WGS sequence"/>
</dbReference>
<dbReference type="SMART" id="SM00325">
    <property type="entry name" value="RhoGEF"/>
    <property type="match status" value="1"/>
</dbReference>
<dbReference type="CDD" id="cd00160">
    <property type="entry name" value="RhoGEF"/>
    <property type="match status" value="1"/>
</dbReference>
<dbReference type="FunFam" id="1.20.900.10:FF:000006">
    <property type="entry name" value="Rho guanine nucleotide exchange factor (GEF) 11"/>
    <property type="match status" value="1"/>
</dbReference>
<feature type="compositionally biased region" description="Basic and acidic residues" evidence="9">
    <location>
        <begin position="201"/>
        <end position="231"/>
    </location>
</feature>
<dbReference type="InterPro" id="IPR000219">
    <property type="entry name" value="DH_dom"/>
</dbReference>
<feature type="region of interest" description="Disordered" evidence="9">
    <location>
        <begin position="681"/>
        <end position="717"/>
    </location>
</feature>
<evidence type="ECO:0000256" key="7">
    <source>
        <dbReference type="ARBA" id="ARBA00023054"/>
    </source>
</evidence>
<proteinExistence type="predicted"/>
<dbReference type="InterPro" id="IPR044926">
    <property type="entry name" value="RGS_subdomain_2"/>
</dbReference>
<dbReference type="AlphaFoldDB" id="A0A091DTP0"/>
<dbReference type="SMART" id="SM00233">
    <property type="entry name" value="PH"/>
    <property type="match status" value="1"/>
</dbReference>
<dbReference type="PROSITE" id="PS50010">
    <property type="entry name" value="DH_2"/>
    <property type="match status" value="1"/>
</dbReference>
<feature type="region of interest" description="Disordered" evidence="9">
    <location>
        <begin position="151"/>
        <end position="323"/>
    </location>
</feature>
<dbReference type="InterPro" id="IPR001849">
    <property type="entry name" value="PH_domain"/>
</dbReference>
<evidence type="ECO:0000256" key="1">
    <source>
        <dbReference type="ARBA" id="ARBA00004370"/>
    </source>
</evidence>
<dbReference type="PANTHER" id="PTHR45872:SF4">
    <property type="entry name" value="RHO GUANINE NUCLEOTIDE EXCHANGE FACTOR 1"/>
    <property type="match status" value="1"/>
</dbReference>
<dbReference type="PROSITE" id="PS50003">
    <property type="entry name" value="PH_DOMAIN"/>
    <property type="match status" value="1"/>
</dbReference>
<evidence type="ECO:0000256" key="4">
    <source>
        <dbReference type="ARBA" id="ARBA00022490"/>
    </source>
</evidence>
<dbReference type="SUPFAM" id="SSF48065">
    <property type="entry name" value="DBL homology domain (DH-domain)"/>
    <property type="match status" value="1"/>
</dbReference>
<dbReference type="GO" id="GO:0005096">
    <property type="term" value="F:GTPase activator activity"/>
    <property type="evidence" value="ECO:0007669"/>
    <property type="project" value="UniProtKB-KW"/>
</dbReference>
<dbReference type="Pfam" id="PF00621">
    <property type="entry name" value="RhoGEF"/>
    <property type="match status" value="1"/>
</dbReference>
<dbReference type="InterPro" id="IPR041020">
    <property type="entry name" value="PH_16"/>
</dbReference>
<comment type="subcellular location">
    <subcellularLocation>
        <location evidence="2">Cytoplasm</location>
    </subcellularLocation>
    <subcellularLocation>
        <location evidence="1">Membrane</location>
    </subcellularLocation>
</comment>
<dbReference type="EMBL" id="KN122065">
    <property type="protein sequence ID" value="KFO33630.1"/>
    <property type="molecule type" value="Genomic_DNA"/>
</dbReference>
<dbReference type="FunFam" id="2.30.29.30:FF:000072">
    <property type="entry name" value="Rho guanine nucleotide exchange factor 1"/>
    <property type="match status" value="1"/>
</dbReference>
<organism evidence="12 13">
    <name type="scientific">Fukomys damarensis</name>
    <name type="common">Damaraland mole rat</name>
    <name type="synonym">Cryptomys damarensis</name>
    <dbReference type="NCBI Taxonomy" id="885580"/>
    <lineage>
        <taxon>Eukaryota</taxon>
        <taxon>Metazoa</taxon>
        <taxon>Chordata</taxon>
        <taxon>Craniata</taxon>
        <taxon>Vertebrata</taxon>
        <taxon>Euteleostomi</taxon>
        <taxon>Mammalia</taxon>
        <taxon>Eutheria</taxon>
        <taxon>Euarchontoglires</taxon>
        <taxon>Glires</taxon>
        <taxon>Rodentia</taxon>
        <taxon>Hystricomorpha</taxon>
        <taxon>Bathyergidae</taxon>
        <taxon>Fukomys</taxon>
    </lineage>
</organism>
<keyword evidence="6" id="KW-0344">Guanine-nucleotide releasing factor</keyword>
<evidence type="ECO:0000256" key="3">
    <source>
        <dbReference type="ARBA" id="ARBA00022468"/>
    </source>
</evidence>
<evidence type="ECO:0000313" key="12">
    <source>
        <dbReference type="EMBL" id="KFO33630.1"/>
    </source>
</evidence>
<feature type="region of interest" description="Disordered" evidence="9">
    <location>
        <begin position="758"/>
        <end position="783"/>
    </location>
</feature>
<feature type="domain" description="DH" evidence="11">
    <location>
        <begin position="334"/>
        <end position="523"/>
    </location>
</feature>
<evidence type="ECO:0000256" key="8">
    <source>
        <dbReference type="ARBA" id="ARBA00023136"/>
    </source>
</evidence>
<dbReference type="SUPFAM" id="SSF48097">
    <property type="entry name" value="Regulator of G-protein signaling, RGS"/>
    <property type="match status" value="1"/>
</dbReference>
<dbReference type="InterPro" id="IPR036305">
    <property type="entry name" value="RGS_sf"/>
</dbReference>
<feature type="compositionally biased region" description="Low complexity" evidence="9">
    <location>
        <begin position="695"/>
        <end position="707"/>
    </location>
</feature>
<name>A0A091DTP0_FUKDA</name>
<dbReference type="InterPro" id="IPR011993">
    <property type="entry name" value="PH-like_dom_sf"/>
</dbReference>
<dbReference type="CDD" id="cd14679">
    <property type="entry name" value="PH_p115RhoGEF"/>
    <property type="match status" value="1"/>
</dbReference>
<evidence type="ECO:0000256" key="9">
    <source>
        <dbReference type="SAM" id="MobiDB-lite"/>
    </source>
</evidence>
<dbReference type="GO" id="GO:0005085">
    <property type="term" value="F:guanyl-nucleotide exchange factor activity"/>
    <property type="evidence" value="ECO:0007669"/>
    <property type="project" value="UniProtKB-KW"/>
</dbReference>
<feature type="domain" description="PH" evidence="10">
    <location>
        <begin position="565"/>
        <end position="678"/>
    </location>
</feature>
<evidence type="ECO:0000256" key="2">
    <source>
        <dbReference type="ARBA" id="ARBA00004496"/>
    </source>
</evidence>
<evidence type="ECO:0000256" key="6">
    <source>
        <dbReference type="ARBA" id="ARBA00022658"/>
    </source>
</evidence>
<keyword evidence="8" id="KW-0472">Membrane</keyword>
<protein>
    <submittedName>
        <fullName evidence="12">Rho guanine nucleotide exchange factor 1</fullName>
    </submittedName>
</protein>
<dbReference type="GO" id="GO:0016020">
    <property type="term" value="C:membrane"/>
    <property type="evidence" value="ECO:0007669"/>
    <property type="project" value="UniProtKB-SubCell"/>
</dbReference>
<dbReference type="Gene3D" id="1.10.167.10">
    <property type="entry name" value="Regulator of G-protein Signalling 4, domain 2"/>
    <property type="match status" value="1"/>
</dbReference>
<evidence type="ECO:0000256" key="5">
    <source>
        <dbReference type="ARBA" id="ARBA00022553"/>
    </source>
</evidence>
<dbReference type="Gene3D" id="1.20.900.10">
    <property type="entry name" value="Dbl homology (DH) domain"/>
    <property type="match status" value="1"/>
</dbReference>
<gene>
    <name evidence="12" type="ORF">H920_04976</name>
</gene>
<keyword evidence="3" id="KW-0343">GTPase activation</keyword>
<keyword evidence="13" id="KW-1185">Reference proteome</keyword>
<dbReference type="GO" id="GO:0001664">
    <property type="term" value="F:G protein-coupled receptor binding"/>
    <property type="evidence" value="ECO:0007669"/>
    <property type="project" value="TreeGrafter"/>
</dbReference>
<dbReference type="Gene3D" id="2.30.29.30">
    <property type="entry name" value="Pleckstrin-homology domain (PH domain)/Phosphotyrosine-binding domain (PTB)"/>
    <property type="match status" value="1"/>
</dbReference>
<evidence type="ECO:0000259" key="10">
    <source>
        <dbReference type="PROSITE" id="PS50003"/>
    </source>
</evidence>
<dbReference type="PANTHER" id="PTHR45872">
    <property type="entry name" value="RHO GUANINE NUCLEOTIDE EXCHANGE FACTOR 2, ISOFORM D"/>
    <property type="match status" value="1"/>
</dbReference>
<sequence length="830" mass="93359">MLCSLGPKEAKKAFVDFYHSFLDKTAVLRVPVPPSVAFELDRTRPDLLSEDIQRRFVQEVVQFQQATVGRQLEDFRSKRLMGMTLWEQELSQLEAWVGRDRASYEARERHVAERLLSHLEEMQHTISSDEDKSAAVVTAISLYMRHLGVRTKSGDKKSGRNFFRKKVMGNRRSDEPPKTKKGLSSILDAARWNRGENQAPDFRHLKSEVDAEKPGPTDRKGGLGISSRDRNPGTPGPDTSGVSLHPLSGDCPEREPGVDAPLELGDPPSQGPISLEPLVPPESTEEGAETESPEPGDEGEPGRSGLELEPEEPPGWRELVPPDTLLSLPKSQVKRQEVISELLVTEAAHVRMLRVLHDLFYQPIAEGGFFLLEELQNIFPSLDELIEVHSLFLDRLMKRRQESGYLIEEIGDVLLARFDGAEGSWFQKISSRFCSRQSFALEQLKAKQRKDPRFCAFVQEAESRPRCRRLQLKDMIPTEMQRLTKYPLLLQSIGQNTEEPKEREKVEQAAECCRLILHHVNQAVRDTEDLLRLRDYQRRLDLSHLRQSNDPMLSEFKNLDITKKKLVHEGPLTWRVTKDKAVEVHVLLLDDLLLLLQRQDERLLLKSHSRTLTPTPDGKTMLRPVLRLTSAMTREVATDHKAFYVIFTWDQEAQIYELVAQTVSERKNWCALITETAGSLKVPAPASRPKPRPSPSSTREPLLSSSENGNGGREVPPADAQTERILSDLLPFCRPGPEGQLAATALRKVLSLKQLLLPTEEDSGAGPPREGDGVPGGGPLGPAQIQEIQENLLSLEEAVKQLEELEEEFCRLRPLLAQLGGNPVPQPGCT</sequence>
<evidence type="ECO:0000313" key="13">
    <source>
        <dbReference type="Proteomes" id="UP000028990"/>
    </source>
</evidence>
<reference evidence="12 13" key="1">
    <citation type="submission" date="2013-11" db="EMBL/GenBank/DDBJ databases">
        <title>The Damaraland mole rat (Fukomys damarensis) genome and evolution of African mole rats.</title>
        <authorList>
            <person name="Gladyshev V.N."/>
            <person name="Fang X."/>
        </authorList>
    </citation>
    <scope>NUCLEOTIDE SEQUENCE [LARGE SCALE GENOMIC DNA]</scope>
    <source>
        <tissue evidence="12">Liver</tissue>
    </source>
</reference>
<keyword evidence="4" id="KW-0963">Cytoplasm</keyword>
<dbReference type="Pfam" id="PF17838">
    <property type="entry name" value="PH_16"/>
    <property type="match status" value="1"/>
</dbReference>
<keyword evidence="7" id="KW-0175">Coiled coil</keyword>
<evidence type="ECO:0000259" key="11">
    <source>
        <dbReference type="PROSITE" id="PS50010"/>
    </source>
</evidence>
<dbReference type="STRING" id="885580.ENSFDAP00000016335"/>
<dbReference type="GO" id="GO:0007186">
    <property type="term" value="P:G protein-coupled receptor signaling pathway"/>
    <property type="evidence" value="ECO:0007669"/>
    <property type="project" value="TreeGrafter"/>
</dbReference>
<dbReference type="InterPro" id="IPR035899">
    <property type="entry name" value="DBL_dom_sf"/>
</dbReference>